<evidence type="ECO:0000256" key="3">
    <source>
        <dbReference type="ARBA" id="ARBA00022989"/>
    </source>
</evidence>
<proteinExistence type="predicted"/>
<keyword evidence="8" id="KW-1185">Reference proteome</keyword>
<dbReference type="InterPro" id="IPR007343">
    <property type="entry name" value="Uncharacterised_pept_Zn_put"/>
</dbReference>
<reference evidence="7 8" key="1">
    <citation type="submission" date="2016-10" db="EMBL/GenBank/DDBJ databases">
        <authorList>
            <person name="de Groot N.N."/>
        </authorList>
    </citation>
    <scope>NUCLEOTIDE SEQUENCE [LARGE SCALE GENOMIC DNA]</scope>
    <source>
        <strain evidence="7 8">DSM 21800</strain>
    </source>
</reference>
<dbReference type="Proteomes" id="UP000199103">
    <property type="component" value="Chromosome I"/>
</dbReference>
<keyword evidence="4 6" id="KW-0472">Membrane</keyword>
<keyword evidence="2 6" id="KW-0812">Transmembrane</keyword>
<dbReference type="RefSeq" id="WP_091523281.1">
    <property type="nucleotide sequence ID" value="NZ_LT629772.1"/>
</dbReference>
<dbReference type="OrthoDB" id="9774900at2"/>
<comment type="subcellular location">
    <subcellularLocation>
        <location evidence="1">Membrane</location>
        <topology evidence="1">Single-pass membrane protein</topology>
    </subcellularLocation>
</comment>
<dbReference type="PANTHER" id="PTHR30168">
    <property type="entry name" value="PUTATIVE MEMBRANE PROTEIN YPFJ"/>
    <property type="match status" value="1"/>
</dbReference>
<feature type="transmembrane region" description="Helical" evidence="6">
    <location>
        <begin position="69"/>
        <end position="89"/>
    </location>
</feature>
<evidence type="ECO:0000313" key="7">
    <source>
        <dbReference type="EMBL" id="SDS41511.1"/>
    </source>
</evidence>
<dbReference type="Pfam" id="PF04228">
    <property type="entry name" value="Zn_peptidase"/>
    <property type="match status" value="1"/>
</dbReference>
<evidence type="ECO:0000256" key="2">
    <source>
        <dbReference type="ARBA" id="ARBA00022692"/>
    </source>
</evidence>
<evidence type="ECO:0000313" key="8">
    <source>
        <dbReference type="Proteomes" id="UP000199103"/>
    </source>
</evidence>
<protein>
    <recommendedName>
        <fullName evidence="9">Neutral zinc metallopeptidase</fullName>
    </recommendedName>
</protein>
<gene>
    <name evidence="7" type="ORF">SAMN04489812_1838</name>
</gene>
<feature type="region of interest" description="Disordered" evidence="5">
    <location>
        <begin position="1"/>
        <end position="63"/>
    </location>
</feature>
<evidence type="ECO:0000256" key="5">
    <source>
        <dbReference type="SAM" id="MobiDB-lite"/>
    </source>
</evidence>
<evidence type="ECO:0008006" key="9">
    <source>
        <dbReference type="Google" id="ProtNLM"/>
    </source>
</evidence>
<evidence type="ECO:0000256" key="6">
    <source>
        <dbReference type="SAM" id="Phobius"/>
    </source>
</evidence>
<evidence type="ECO:0000256" key="1">
    <source>
        <dbReference type="ARBA" id="ARBA00004167"/>
    </source>
</evidence>
<dbReference type="GO" id="GO:0016020">
    <property type="term" value="C:membrane"/>
    <property type="evidence" value="ECO:0007669"/>
    <property type="project" value="UniProtKB-SubCell"/>
</dbReference>
<dbReference type="AlphaFoldDB" id="A0A1H1S0K9"/>
<accession>A0A1H1S0K9</accession>
<keyword evidence="3 6" id="KW-1133">Transmembrane helix</keyword>
<evidence type="ECO:0000256" key="4">
    <source>
        <dbReference type="ARBA" id="ARBA00023136"/>
    </source>
</evidence>
<sequence>MTQQQWGQAGRSGGQFGRPAPGWGQPGQAGGQSWGRPNAPLQPGRGGSGDQWLTPPNRRPPGRSPLRRVLVALIAVVAVALAGLIVVNLTSNSSNVAYQNDDYQVPEPDKNPPPLPVPETEDQAQAFLTENKLYDETMPVPIRCELKPITESSSDAELESHLNNLMACLVRAWEPPVTDAGYQIVRPSVTIYGDEVQTKCGKAGGGNAFYCPADQQVYYSRTLPDTIADLKGSPWGPDLVLAHEFGHAIQARTGIIISANALEQQAGPKTPEGLELSRRVEVQADCFSGLFLRSSSKSLGIKQSDVPAMEVIFVAIGDDTLTGKSDVEGNHGHGESRLHWAREGIGNSDVDVCNTFTAPSSQVR</sequence>
<dbReference type="STRING" id="630515.SAMN04489812_1838"/>
<name>A0A1H1S0K9_9ACTN</name>
<dbReference type="PANTHER" id="PTHR30168:SF0">
    <property type="entry name" value="INNER MEMBRANE PROTEIN"/>
    <property type="match status" value="1"/>
</dbReference>
<organism evidence="7 8">
    <name type="scientific">Microlunatus soli</name>
    <dbReference type="NCBI Taxonomy" id="630515"/>
    <lineage>
        <taxon>Bacteria</taxon>
        <taxon>Bacillati</taxon>
        <taxon>Actinomycetota</taxon>
        <taxon>Actinomycetes</taxon>
        <taxon>Propionibacteriales</taxon>
        <taxon>Propionibacteriaceae</taxon>
        <taxon>Microlunatus</taxon>
    </lineage>
</organism>
<feature type="compositionally biased region" description="Gly residues" evidence="5">
    <location>
        <begin position="24"/>
        <end position="33"/>
    </location>
</feature>
<dbReference type="EMBL" id="LT629772">
    <property type="protein sequence ID" value="SDS41511.1"/>
    <property type="molecule type" value="Genomic_DNA"/>
</dbReference>